<dbReference type="GO" id="GO:0016020">
    <property type="term" value="C:membrane"/>
    <property type="evidence" value="ECO:0007669"/>
    <property type="project" value="InterPro"/>
</dbReference>
<dbReference type="Pfam" id="PF04186">
    <property type="entry name" value="FxsA"/>
    <property type="match status" value="1"/>
</dbReference>
<name>W4MDP0_9BACT</name>
<organism evidence="2 3">
    <name type="scientific">Candidatus Entotheonella gemina</name>
    <dbReference type="NCBI Taxonomy" id="1429439"/>
    <lineage>
        <taxon>Bacteria</taxon>
        <taxon>Pseudomonadati</taxon>
        <taxon>Nitrospinota/Tectimicrobiota group</taxon>
        <taxon>Candidatus Tectimicrobiota</taxon>
        <taxon>Candidatus Entotheonellia</taxon>
        <taxon>Candidatus Entotheonellales</taxon>
        <taxon>Candidatus Entotheonellaceae</taxon>
        <taxon>Candidatus Entotheonella</taxon>
    </lineage>
</organism>
<accession>W4MDP0</accession>
<dbReference type="NCBIfam" id="NF008528">
    <property type="entry name" value="PRK11463.1-2"/>
    <property type="match status" value="1"/>
</dbReference>
<keyword evidence="1" id="KW-1133">Transmembrane helix</keyword>
<protein>
    <recommendedName>
        <fullName evidence="4">Exlusion protein FxsA</fullName>
    </recommendedName>
</protein>
<keyword evidence="1" id="KW-0472">Membrane</keyword>
<dbReference type="InterPro" id="IPR007313">
    <property type="entry name" value="FxsA"/>
</dbReference>
<dbReference type="AlphaFoldDB" id="W4MDP0"/>
<dbReference type="PANTHER" id="PTHR35335">
    <property type="entry name" value="UPF0716 PROTEIN FXSA"/>
    <property type="match status" value="1"/>
</dbReference>
<keyword evidence="1" id="KW-0812">Transmembrane</keyword>
<dbReference type="EMBL" id="AZHX01000247">
    <property type="protein sequence ID" value="ETX08318.1"/>
    <property type="molecule type" value="Genomic_DNA"/>
</dbReference>
<reference evidence="2 3" key="1">
    <citation type="journal article" date="2014" name="Nature">
        <title>An environmental bacterial taxon with a large and distinct metabolic repertoire.</title>
        <authorList>
            <person name="Wilson M.C."/>
            <person name="Mori T."/>
            <person name="Ruckert C."/>
            <person name="Uria A.R."/>
            <person name="Helf M.J."/>
            <person name="Takada K."/>
            <person name="Gernert C."/>
            <person name="Steffens U.A."/>
            <person name="Heycke N."/>
            <person name="Schmitt S."/>
            <person name="Rinke C."/>
            <person name="Helfrich E.J."/>
            <person name="Brachmann A.O."/>
            <person name="Gurgui C."/>
            <person name="Wakimoto T."/>
            <person name="Kracht M."/>
            <person name="Crusemann M."/>
            <person name="Hentschel U."/>
            <person name="Abe I."/>
            <person name="Matsunaga S."/>
            <person name="Kalinowski J."/>
            <person name="Takeyama H."/>
            <person name="Piel J."/>
        </authorList>
    </citation>
    <scope>NUCLEOTIDE SEQUENCE [LARGE SCALE GENOMIC DNA]</scope>
    <source>
        <strain evidence="3">TSY2</strain>
    </source>
</reference>
<comment type="caution">
    <text evidence="2">The sequence shown here is derived from an EMBL/GenBank/DDBJ whole genome shotgun (WGS) entry which is preliminary data.</text>
</comment>
<dbReference type="HOGENOM" id="CLU_085083_5_0_7"/>
<gene>
    <name evidence="2" type="ORF">ETSY2_06080</name>
</gene>
<feature type="transmembrane region" description="Helical" evidence="1">
    <location>
        <begin position="76"/>
        <end position="101"/>
    </location>
</feature>
<evidence type="ECO:0000313" key="3">
    <source>
        <dbReference type="Proteomes" id="UP000019140"/>
    </source>
</evidence>
<proteinExistence type="predicted"/>
<feature type="transmembrane region" description="Helical" evidence="1">
    <location>
        <begin position="6"/>
        <end position="23"/>
    </location>
</feature>
<dbReference type="PANTHER" id="PTHR35335:SF1">
    <property type="entry name" value="UPF0716 PROTEIN FXSA"/>
    <property type="match status" value="1"/>
</dbReference>
<keyword evidence="3" id="KW-1185">Reference proteome</keyword>
<evidence type="ECO:0000256" key="1">
    <source>
        <dbReference type="SAM" id="Phobius"/>
    </source>
</evidence>
<sequence length="127" mass="13994">MLAKLFAIFLIVPLIELALLLTIGAQIGIWATLAIIISTAMLGASLTRREGLKTWLRFQEKLTTGALPNEELLDGLMILVAGAVLLTPGFLTDVVGFILLIPGSRRVVKGWVRQRFSQHIDTPFREL</sequence>
<dbReference type="Proteomes" id="UP000019140">
    <property type="component" value="Unassembled WGS sequence"/>
</dbReference>
<evidence type="ECO:0008006" key="4">
    <source>
        <dbReference type="Google" id="ProtNLM"/>
    </source>
</evidence>
<evidence type="ECO:0000313" key="2">
    <source>
        <dbReference type="EMBL" id="ETX08318.1"/>
    </source>
</evidence>